<dbReference type="Proteomes" id="UP000539111">
    <property type="component" value="Unassembled WGS sequence"/>
</dbReference>
<comment type="similarity">
    <text evidence="7">Belongs to the NusA family.</text>
</comment>
<accession>A0A7Z0D2T2</accession>
<evidence type="ECO:0000256" key="1">
    <source>
        <dbReference type="ARBA" id="ARBA00022472"/>
    </source>
</evidence>
<dbReference type="SUPFAM" id="SSF69705">
    <property type="entry name" value="Transcription factor NusA, N-terminal domain"/>
    <property type="match status" value="1"/>
</dbReference>
<gene>
    <name evidence="7" type="primary">nusA</name>
    <name evidence="9" type="ORF">BJY26_002084</name>
</gene>
<dbReference type="CDD" id="cd04455">
    <property type="entry name" value="S1_NusA"/>
    <property type="match status" value="1"/>
</dbReference>
<evidence type="ECO:0000256" key="2">
    <source>
        <dbReference type="ARBA" id="ARBA00022490"/>
    </source>
</evidence>
<dbReference type="PANTHER" id="PTHR22648:SF0">
    <property type="entry name" value="TRANSCRIPTION TERMINATION_ANTITERMINATION PROTEIN NUSA"/>
    <property type="match status" value="1"/>
</dbReference>
<evidence type="ECO:0000256" key="5">
    <source>
        <dbReference type="ARBA" id="ARBA00023015"/>
    </source>
</evidence>
<dbReference type="FunFam" id="3.30.300.20:FF:000002">
    <property type="entry name" value="Transcription termination/antitermination protein NusA"/>
    <property type="match status" value="1"/>
</dbReference>
<keyword evidence="3 7" id="KW-0889">Transcription antitermination</keyword>
<comment type="subunit">
    <text evidence="7">Monomer. Binds directly to the core enzyme of the DNA-dependent RNA polymerase and to nascent RNA.</text>
</comment>
<dbReference type="HAMAP" id="MF_00945_B">
    <property type="entry name" value="NusA_B"/>
    <property type="match status" value="1"/>
</dbReference>
<dbReference type="CDD" id="cd22529">
    <property type="entry name" value="KH-II_NusA_rpt2"/>
    <property type="match status" value="1"/>
</dbReference>
<keyword evidence="4 7" id="KW-0694">RNA-binding</keyword>
<dbReference type="Pfam" id="PF13184">
    <property type="entry name" value="KH_NusA_1st"/>
    <property type="match status" value="1"/>
</dbReference>
<name>A0A7Z0D2T2_9MICO</name>
<sequence length="328" mass="35549">MDIDLAALRLLEREKEIPLDLLIPTIEQALLLAYHRTDGAEPRARAELDRKSGHVTIWATETGPDGEPGREWDDTPSGFGRIAAQTARQVILQRLRDAEDDTIVGDFRGREGEIVAGVIQQGNNPHMIQVNLGTVEGVLPPHEQVPGETYEHGARIRAYVVEVHKGMKGPSITVSRTHPNLVKKLFEHEVPEIADGTVEIVSIARESGHRTKMAVKATVPGVNAKGSCIGELGSRVRAVMGELNGEKIDIVDFDDDPATFVGNSLSPARTVSVEILDADAKAARVVVPEYQLSLAIGKEGQNARLAAKLTGWRIDIQSDGKTQAPVEA</sequence>
<dbReference type="SUPFAM" id="SSF54814">
    <property type="entry name" value="Prokaryotic type KH domain (KH-domain type II)"/>
    <property type="match status" value="2"/>
</dbReference>
<dbReference type="FunFam" id="3.30.300.20:FF:000005">
    <property type="entry name" value="Transcription termination/antitermination protein NusA"/>
    <property type="match status" value="1"/>
</dbReference>
<dbReference type="EMBL" id="JACBZP010000001">
    <property type="protein sequence ID" value="NYI67778.1"/>
    <property type="molecule type" value="Genomic_DNA"/>
</dbReference>
<dbReference type="NCBIfam" id="TIGR01953">
    <property type="entry name" value="NusA"/>
    <property type="match status" value="1"/>
</dbReference>
<dbReference type="GO" id="GO:0006353">
    <property type="term" value="P:DNA-templated transcription termination"/>
    <property type="evidence" value="ECO:0007669"/>
    <property type="project" value="UniProtKB-UniRule"/>
</dbReference>
<dbReference type="InterPro" id="IPR025249">
    <property type="entry name" value="TF_NusA_KH_1st"/>
</dbReference>
<evidence type="ECO:0000256" key="3">
    <source>
        <dbReference type="ARBA" id="ARBA00022814"/>
    </source>
</evidence>
<dbReference type="PANTHER" id="PTHR22648">
    <property type="entry name" value="TRANSCRIPTION TERMINATION FACTOR NUSA"/>
    <property type="match status" value="1"/>
</dbReference>
<evidence type="ECO:0000256" key="6">
    <source>
        <dbReference type="ARBA" id="ARBA00023163"/>
    </source>
</evidence>
<dbReference type="RefSeq" id="WP_179427988.1">
    <property type="nucleotide sequence ID" value="NZ_JACBZP010000001.1"/>
</dbReference>
<dbReference type="GO" id="GO:0003700">
    <property type="term" value="F:DNA-binding transcription factor activity"/>
    <property type="evidence" value="ECO:0007669"/>
    <property type="project" value="InterPro"/>
</dbReference>
<comment type="subcellular location">
    <subcellularLocation>
        <location evidence="7">Cytoplasm</location>
    </subcellularLocation>
</comment>
<comment type="caution">
    <text evidence="9">The sequence shown here is derived from an EMBL/GenBank/DDBJ whole genome shotgun (WGS) entry which is preliminary data.</text>
</comment>
<dbReference type="InterPro" id="IPR058582">
    <property type="entry name" value="KH_NusA_2nd"/>
</dbReference>
<evidence type="ECO:0000313" key="10">
    <source>
        <dbReference type="Proteomes" id="UP000539111"/>
    </source>
</evidence>
<dbReference type="PROSITE" id="PS50126">
    <property type="entry name" value="S1"/>
    <property type="match status" value="1"/>
</dbReference>
<keyword evidence="10" id="KW-1185">Reference proteome</keyword>
<dbReference type="CDD" id="cd02134">
    <property type="entry name" value="KH-II_NusA_rpt1"/>
    <property type="match status" value="1"/>
</dbReference>
<feature type="domain" description="S1 motif" evidence="8">
    <location>
        <begin position="112"/>
        <end position="177"/>
    </location>
</feature>
<proteinExistence type="inferred from homology"/>
<dbReference type="Pfam" id="PF00575">
    <property type="entry name" value="S1"/>
    <property type="match status" value="1"/>
</dbReference>
<dbReference type="Gene3D" id="2.40.50.140">
    <property type="entry name" value="Nucleic acid-binding proteins"/>
    <property type="match status" value="1"/>
</dbReference>
<dbReference type="InterPro" id="IPR012340">
    <property type="entry name" value="NA-bd_OB-fold"/>
</dbReference>
<dbReference type="Pfam" id="PF26594">
    <property type="entry name" value="KH_NusA_2nd"/>
    <property type="match status" value="1"/>
</dbReference>
<evidence type="ECO:0000256" key="4">
    <source>
        <dbReference type="ARBA" id="ARBA00022884"/>
    </source>
</evidence>
<reference evidence="9 10" key="1">
    <citation type="submission" date="2020-07" db="EMBL/GenBank/DDBJ databases">
        <title>Sequencing the genomes of 1000 actinobacteria strains.</title>
        <authorList>
            <person name="Klenk H.-P."/>
        </authorList>
    </citation>
    <scope>NUCLEOTIDE SEQUENCE [LARGE SCALE GENOMIC DNA]</scope>
    <source>
        <strain evidence="9 10">DSM 26341</strain>
    </source>
</reference>
<dbReference type="InterPro" id="IPR015946">
    <property type="entry name" value="KH_dom-like_a/b"/>
</dbReference>
<dbReference type="SMART" id="SM00316">
    <property type="entry name" value="S1"/>
    <property type="match status" value="1"/>
</dbReference>
<keyword evidence="2 7" id="KW-0963">Cytoplasm</keyword>
<dbReference type="GO" id="GO:0031564">
    <property type="term" value="P:transcription antitermination"/>
    <property type="evidence" value="ECO:0007669"/>
    <property type="project" value="UniProtKB-UniRule"/>
</dbReference>
<evidence type="ECO:0000313" key="9">
    <source>
        <dbReference type="EMBL" id="NYI67778.1"/>
    </source>
</evidence>
<dbReference type="InterPro" id="IPR010213">
    <property type="entry name" value="TF_NusA"/>
</dbReference>
<dbReference type="Gene3D" id="3.30.300.20">
    <property type="match status" value="2"/>
</dbReference>
<keyword evidence="6 7" id="KW-0804">Transcription</keyword>
<dbReference type="InterPro" id="IPR009019">
    <property type="entry name" value="KH_sf_prok-type"/>
</dbReference>
<dbReference type="GO" id="GO:0003723">
    <property type="term" value="F:RNA binding"/>
    <property type="evidence" value="ECO:0007669"/>
    <property type="project" value="UniProtKB-UniRule"/>
</dbReference>
<dbReference type="InterPro" id="IPR003029">
    <property type="entry name" value="S1_domain"/>
</dbReference>
<dbReference type="PROSITE" id="PS50084">
    <property type="entry name" value="KH_TYPE_1"/>
    <property type="match status" value="1"/>
</dbReference>
<keyword evidence="5 7" id="KW-0805">Transcription regulation</keyword>
<dbReference type="Gene3D" id="3.30.1480.10">
    <property type="entry name" value="NusA, N-terminal domain"/>
    <property type="match status" value="1"/>
</dbReference>
<dbReference type="Pfam" id="PF08529">
    <property type="entry name" value="NusA_N"/>
    <property type="match status" value="1"/>
</dbReference>
<protein>
    <recommendedName>
        <fullName evidence="7">Transcription termination/antitermination protein NusA</fullName>
    </recommendedName>
</protein>
<dbReference type="SUPFAM" id="SSF50249">
    <property type="entry name" value="Nucleic acid-binding proteins"/>
    <property type="match status" value="1"/>
</dbReference>
<dbReference type="GO" id="GO:0005829">
    <property type="term" value="C:cytosol"/>
    <property type="evidence" value="ECO:0007669"/>
    <property type="project" value="TreeGrafter"/>
</dbReference>
<comment type="function">
    <text evidence="7">Participates in both transcription termination and antitermination.</text>
</comment>
<organism evidence="9 10">
    <name type="scientific">Spelaeicoccus albus</name>
    <dbReference type="NCBI Taxonomy" id="1280376"/>
    <lineage>
        <taxon>Bacteria</taxon>
        <taxon>Bacillati</taxon>
        <taxon>Actinomycetota</taxon>
        <taxon>Actinomycetes</taxon>
        <taxon>Micrococcales</taxon>
        <taxon>Brevibacteriaceae</taxon>
        <taxon>Spelaeicoccus</taxon>
    </lineage>
</organism>
<dbReference type="InterPro" id="IPR036555">
    <property type="entry name" value="NusA_N_sf"/>
</dbReference>
<dbReference type="InterPro" id="IPR013735">
    <property type="entry name" value="TF_NusA_N"/>
</dbReference>
<keyword evidence="1 7" id="KW-0806">Transcription termination</keyword>
<evidence type="ECO:0000256" key="7">
    <source>
        <dbReference type="HAMAP-Rule" id="MF_00945"/>
    </source>
</evidence>
<dbReference type="InterPro" id="IPR030842">
    <property type="entry name" value="TF_NusA_bacterial"/>
</dbReference>
<evidence type="ECO:0000259" key="8">
    <source>
        <dbReference type="PROSITE" id="PS50126"/>
    </source>
</evidence>
<dbReference type="AlphaFoldDB" id="A0A7Z0D2T2"/>